<feature type="transmembrane region" description="Helical" evidence="9">
    <location>
        <begin position="92"/>
        <end position="112"/>
    </location>
</feature>
<keyword evidence="5 9" id="KW-0812">Transmembrane</keyword>
<dbReference type="GO" id="GO:0005886">
    <property type="term" value="C:plasma membrane"/>
    <property type="evidence" value="ECO:0007669"/>
    <property type="project" value="UniProtKB-SubCell"/>
</dbReference>
<sequence>MNTLMNLIDRASTLLAWGSRLALVALTGAMLYEVIARYVFNASTIWAFDLSYMATGTAFVLGIAWTAKVDGHVRVDAFSRLLPPRLVQRLHGAVYLLLMMPVVALMAHHGWLRTLRAWHTNEVEMVSVWAPRMWPLYALIAIGLSLFACQLAVDGVRQLCTARTTEESR</sequence>
<accession>A0AAU7KEV0</accession>
<organism evidence="11">
    <name type="scientific">Halomonas sp. RT37</name>
    <dbReference type="NCBI Taxonomy" id="2950872"/>
    <lineage>
        <taxon>Bacteria</taxon>
        <taxon>Pseudomonadati</taxon>
        <taxon>Pseudomonadota</taxon>
        <taxon>Gammaproteobacteria</taxon>
        <taxon>Oceanospirillales</taxon>
        <taxon>Halomonadaceae</taxon>
        <taxon>Halomonas</taxon>
    </lineage>
</organism>
<keyword evidence="2 9" id="KW-0813">Transport</keyword>
<evidence type="ECO:0000256" key="7">
    <source>
        <dbReference type="ARBA" id="ARBA00023136"/>
    </source>
</evidence>
<feature type="transmembrane region" description="Helical" evidence="9">
    <location>
        <begin position="132"/>
        <end position="153"/>
    </location>
</feature>
<evidence type="ECO:0000256" key="5">
    <source>
        <dbReference type="ARBA" id="ARBA00022692"/>
    </source>
</evidence>
<protein>
    <recommendedName>
        <fullName evidence="9">TRAP transporter small permease protein</fullName>
    </recommendedName>
</protein>
<keyword evidence="7 9" id="KW-0472">Membrane</keyword>
<evidence type="ECO:0000259" key="10">
    <source>
        <dbReference type="Pfam" id="PF04290"/>
    </source>
</evidence>
<name>A0AAU7KEV0_9GAMM</name>
<evidence type="ECO:0000256" key="3">
    <source>
        <dbReference type="ARBA" id="ARBA00022475"/>
    </source>
</evidence>
<evidence type="ECO:0000313" key="11">
    <source>
        <dbReference type="EMBL" id="XBO70211.1"/>
    </source>
</evidence>
<comment type="subunit">
    <text evidence="9">The complex comprises the extracytoplasmic solute receptor protein and the two transmembrane proteins.</text>
</comment>
<evidence type="ECO:0000256" key="2">
    <source>
        <dbReference type="ARBA" id="ARBA00022448"/>
    </source>
</evidence>
<proteinExistence type="inferred from homology"/>
<comment type="subcellular location">
    <subcellularLocation>
        <location evidence="1 9">Cell inner membrane</location>
        <topology evidence="1 9">Multi-pass membrane protein</topology>
    </subcellularLocation>
</comment>
<evidence type="ECO:0000256" key="9">
    <source>
        <dbReference type="RuleBase" id="RU369079"/>
    </source>
</evidence>
<keyword evidence="4 9" id="KW-0997">Cell inner membrane</keyword>
<feature type="transmembrane region" description="Helical" evidence="9">
    <location>
        <begin position="52"/>
        <end position="71"/>
    </location>
</feature>
<dbReference type="RefSeq" id="WP_258183914.1">
    <property type="nucleotide sequence ID" value="NZ_CP098827.1"/>
</dbReference>
<dbReference type="EMBL" id="CP098827">
    <property type="protein sequence ID" value="XBO70211.1"/>
    <property type="molecule type" value="Genomic_DNA"/>
</dbReference>
<evidence type="ECO:0000256" key="4">
    <source>
        <dbReference type="ARBA" id="ARBA00022519"/>
    </source>
</evidence>
<dbReference type="InterPro" id="IPR055348">
    <property type="entry name" value="DctQ"/>
</dbReference>
<dbReference type="GO" id="GO:0022857">
    <property type="term" value="F:transmembrane transporter activity"/>
    <property type="evidence" value="ECO:0007669"/>
    <property type="project" value="UniProtKB-UniRule"/>
</dbReference>
<reference evidence="11" key="1">
    <citation type="submission" date="2022-06" db="EMBL/GenBank/DDBJ databases">
        <title>A novel DMS-producing enzyme.</title>
        <authorList>
            <person name="Zhang Y."/>
        </authorList>
    </citation>
    <scope>NUCLEOTIDE SEQUENCE</scope>
    <source>
        <strain evidence="11">RT37</strain>
    </source>
</reference>
<dbReference type="Pfam" id="PF04290">
    <property type="entry name" value="DctQ"/>
    <property type="match status" value="1"/>
</dbReference>
<dbReference type="InterPro" id="IPR007387">
    <property type="entry name" value="TRAP_DctQ"/>
</dbReference>
<dbReference type="AlphaFoldDB" id="A0AAU7KEV0"/>
<gene>
    <name evidence="11" type="ORF">NFG58_16530</name>
</gene>
<feature type="transmembrane region" description="Helical" evidence="9">
    <location>
        <begin position="21"/>
        <end position="40"/>
    </location>
</feature>
<comment type="similarity">
    <text evidence="8 9">Belongs to the TRAP transporter small permease family.</text>
</comment>
<evidence type="ECO:0000256" key="6">
    <source>
        <dbReference type="ARBA" id="ARBA00022989"/>
    </source>
</evidence>
<dbReference type="PANTHER" id="PTHR35011">
    <property type="entry name" value="2,3-DIKETO-L-GULONATE TRAP TRANSPORTER SMALL PERMEASE PROTEIN YIAM"/>
    <property type="match status" value="1"/>
</dbReference>
<evidence type="ECO:0000256" key="8">
    <source>
        <dbReference type="ARBA" id="ARBA00038436"/>
    </source>
</evidence>
<keyword evidence="3" id="KW-1003">Cell membrane</keyword>
<feature type="domain" description="Tripartite ATP-independent periplasmic transporters DctQ component" evidence="10">
    <location>
        <begin position="27"/>
        <end position="160"/>
    </location>
</feature>
<evidence type="ECO:0000256" key="1">
    <source>
        <dbReference type="ARBA" id="ARBA00004429"/>
    </source>
</evidence>
<keyword evidence="6 9" id="KW-1133">Transmembrane helix</keyword>
<comment type="function">
    <text evidence="9">Part of the tripartite ATP-independent periplasmic (TRAP) transport system.</text>
</comment>